<feature type="transmembrane region" description="Helical" evidence="1">
    <location>
        <begin position="36"/>
        <end position="58"/>
    </location>
</feature>
<keyword evidence="1" id="KW-0813">Transport</keyword>
<keyword evidence="1" id="KW-0769">Symport</keyword>
<dbReference type="EMBL" id="FQXI01000011">
    <property type="protein sequence ID" value="SHH50423.1"/>
    <property type="molecule type" value="Genomic_DNA"/>
</dbReference>
<dbReference type="PANTHER" id="PTHR36178">
    <property type="entry name" value="SLR0625 PROTEIN"/>
    <property type="match status" value="1"/>
</dbReference>
<comment type="caution">
    <text evidence="1">Lacks conserved residue(s) required for the propagation of feature annotation.</text>
</comment>
<dbReference type="InterPro" id="IPR004445">
    <property type="entry name" value="GltS"/>
</dbReference>
<keyword evidence="1" id="KW-0029">Amino-acid transport</keyword>
<accession>A0A1M5TJ84</accession>
<comment type="subcellular location">
    <subcellularLocation>
        <location evidence="1">Cell membrane</location>
        <topology evidence="1">Multi-pass membrane protein</topology>
    </subcellularLocation>
</comment>
<evidence type="ECO:0000256" key="2">
    <source>
        <dbReference type="NCBIfam" id="TIGR00210"/>
    </source>
</evidence>
<dbReference type="OrthoDB" id="4921038at2"/>
<gene>
    <name evidence="3" type="ORF">SAMN02745245_01479</name>
</gene>
<evidence type="ECO:0000256" key="1">
    <source>
        <dbReference type="HAMAP-Rule" id="MF_02062"/>
    </source>
</evidence>
<keyword evidence="1" id="KW-1133">Transmembrane helix</keyword>
<dbReference type="AlphaFoldDB" id="A0A1M5TJ84"/>
<sequence length="406" mass="43730">MEIVMNVQKTLLICVILMVLGRKLREWLPFLKKYSIPSSVAGGLVFAIINLVLSLTGIAQFTFDSTMQDFFMYVFFTCAGFQASFALLKSGGKKIIIFLFLAALLAFLQNVVAVGLSAPLGVEPMIGLMTGSIPMTGGHGNAASFGPMAVDMGYPNALNVAVAAATFGLVSGSLIGGPLADNLIKKKHLWNPSMKDSSTEDEVEDGSVVRPVSLKVFTTATILVFIGLGMGSYIKEFFDFILPDSVNIPVHVMGMVGGCILTNIVPMFSKQKQEAIPQVEIDIIGDISLELFVTMAIMSMKLWELAQLALPLVVLLFAQVILIIIFVRFITFPLMGKDYDAAIISAGHIGFGMGAVPVSMANMKAVSDKYSYSKLAFFIVPIIGGMFSNFTNAAIITFFMNIAGNM</sequence>
<dbReference type="STRING" id="1120995.SAMN02745245_01479"/>
<evidence type="ECO:0000313" key="4">
    <source>
        <dbReference type="Proteomes" id="UP000184032"/>
    </source>
</evidence>
<keyword evidence="1" id="KW-1003">Cell membrane</keyword>
<organism evidence="3 4">
    <name type="scientific">Anaerosphaera aminiphila DSM 21120</name>
    <dbReference type="NCBI Taxonomy" id="1120995"/>
    <lineage>
        <taxon>Bacteria</taxon>
        <taxon>Bacillati</taxon>
        <taxon>Bacillota</taxon>
        <taxon>Tissierellia</taxon>
        <taxon>Tissierellales</taxon>
        <taxon>Peptoniphilaceae</taxon>
        <taxon>Anaerosphaera</taxon>
    </lineage>
</organism>
<feature type="transmembrane region" description="Helical" evidence="1">
    <location>
        <begin position="375"/>
        <end position="400"/>
    </location>
</feature>
<dbReference type="GO" id="GO:0005886">
    <property type="term" value="C:plasma membrane"/>
    <property type="evidence" value="ECO:0007669"/>
    <property type="project" value="UniProtKB-SubCell"/>
</dbReference>
<keyword evidence="1" id="KW-0406">Ion transport</keyword>
<comment type="function">
    <text evidence="1">Catalyzes the sodium-dependent transport of glutamate.</text>
</comment>
<feature type="transmembrane region" description="Helical" evidence="1">
    <location>
        <begin position="342"/>
        <end position="363"/>
    </location>
</feature>
<dbReference type="RefSeq" id="WP_073185073.1">
    <property type="nucleotide sequence ID" value="NZ_FQXI01000011.1"/>
</dbReference>
<feature type="transmembrane region" description="Helical" evidence="1">
    <location>
        <begin position="70"/>
        <end position="88"/>
    </location>
</feature>
<feature type="transmembrane region" description="Helical" evidence="1">
    <location>
        <begin position="308"/>
        <end position="330"/>
    </location>
</feature>
<dbReference type="Pfam" id="PF03616">
    <property type="entry name" value="Glt_symporter"/>
    <property type="match status" value="1"/>
</dbReference>
<dbReference type="Proteomes" id="UP000184032">
    <property type="component" value="Unassembled WGS sequence"/>
</dbReference>
<evidence type="ECO:0000313" key="3">
    <source>
        <dbReference type="EMBL" id="SHH50423.1"/>
    </source>
</evidence>
<name>A0A1M5TJ84_9FIRM</name>
<dbReference type="PANTHER" id="PTHR36178:SF1">
    <property type="entry name" value="SODIUM_GLUTAMATE SYMPORTER"/>
    <property type="match status" value="1"/>
</dbReference>
<feature type="transmembrane region" description="Helical" evidence="1">
    <location>
        <begin position="216"/>
        <end position="234"/>
    </location>
</feature>
<feature type="transmembrane region" description="Helical" evidence="1">
    <location>
        <begin position="157"/>
        <end position="180"/>
    </location>
</feature>
<keyword evidence="1" id="KW-0472">Membrane</keyword>
<keyword evidence="1" id="KW-0739">Sodium transport</keyword>
<protein>
    <recommendedName>
        <fullName evidence="1 2">Sodium/glutamate symporter</fullName>
    </recommendedName>
</protein>
<keyword evidence="1" id="KW-0812">Transmembrane</keyword>
<dbReference type="GO" id="GO:0015813">
    <property type="term" value="P:L-glutamate transmembrane transport"/>
    <property type="evidence" value="ECO:0007669"/>
    <property type="project" value="UniProtKB-UniRule"/>
</dbReference>
<dbReference type="HAMAP" id="MF_02062">
    <property type="entry name" value="GltS"/>
    <property type="match status" value="1"/>
</dbReference>
<dbReference type="GO" id="GO:0015501">
    <property type="term" value="F:glutamate:sodium symporter activity"/>
    <property type="evidence" value="ECO:0007669"/>
    <property type="project" value="UniProtKB-UniRule"/>
</dbReference>
<dbReference type="NCBIfam" id="TIGR00210">
    <property type="entry name" value="gltS"/>
    <property type="match status" value="1"/>
</dbReference>
<feature type="transmembrane region" description="Helical" evidence="1">
    <location>
        <begin position="246"/>
        <end position="265"/>
    </location>
</feature>
<reference evidence="3 4" key="1">
    <citation type="submission" date="2016-11" db="EMBL/GenBank/DDBJ databases">
        <authorList>
            <person name="Jaros S."/>
            <person name="Januszkiewicz K."/>
            <person name="Wedrychowicz H."/>
        </authorList>
    </citation>
    <scope>NUCLEOTIDE SEQUENCE [LARGE SCALE GENOMIC DNA]</scope>
    <source>
        <strain evidence="3 4">DSM 21120</strain>
    </source>
</reference>
<keyword evidence="1" id="KW-0915">Sodium</keyword>
<proteinExistence type="inferred from homology"/>
<comment type="similarity">
    <text evidence="1">Belongs to the glutamate:Na(+) symporter (ESS) (TC 2.A.27) family.</text>
</comment>
<keyword evidence="4" id="KW-1185">Reference proteome</keyword>
<feature type="transmembrane region" description="Helical" evidence="1">
    <location>
        <begin position="95"/>
        <end position="118"/>
    </location>
</feature>